<dbReference type="InterPro" id="IPR036259">
    <property type="entry name" value="MFS_trans_sf"/>
</dbReference>
<dbReference type="Proteomes" id="UP001153709">
    <property type="component" value="Chromosome 3"/>
</dbReference>
<dbReference type="GO" id="GO:0016020">
    <property type="term" value="C:membrane"/>
    <property type="evidence" value="ECO:0007669"/>
    <property type="project" value="UniProtKB-SubCell"/>
</dbReference>
<dbReference type="SUPFAM" id="SSF103473">
    <property type="entry name" value="MFS general substrate transporter"/>
    <property type="match status" value="2"/>
</dbReference>
<keyword evidence="8" id="KW-1185">Reference proteome</keyword>
<dbReference type="EMBL" id="OU898278">
    <property type="protein sequence ID" value="CAG9832160.1"/>
    <property type="molecule type" value="Genomic_DNA"/>
</dbReference>
<dbReference type="Gene3D" id="1.20.1250.20">
    <property type="entry name" value="MFS general substrate transporter like domains"/>
    <property type="match status" value="2"/>
</dbReference>
<evidence type="ECO:0000256" key="5">
    <source>
        <dbReference type="SAM" id="MobiDB-lite"/>
    </source>
</evidence>
<evidence type="ECO:0000313" key="8">
    <source>
        <dbReference type="Proteomes" id="UP001153709"/>
    </source>
</evidence>
<dbReference type="PANTHER" id="PTHR48021:SF1">
    <property type="entry name" value="GH07001P-RELATED"/>
    <property type="match status" value="1"/>
</dbReference>
<evidence type="ECO:0000256" key="6">
    <source>
        <dbReference type="SAM" id="Phobius"/>
    </source>
</evidence>
<gene>
    <name evidence="7" type="ORF">DIABBA_LOCUS5688</name>
</gene>
<comment type="subcellular location">
    <subcellularLocation>
        <location evidence="1">Membrane</location>
    </subcellularLocation>
</comment>
<accession>A0A9N9SUL4</accession>
<dbReference type="InterPro" id="IPR050549">
    <property type="entry name" value="MFS_Trehalose_Transporter"/>
</dbReference>
<feature type="region of interest" description="Disordered" evidence="5">
    <location>
        <begin position="345"/>
        <end position="365"/>
    </location>
</feature>
<reference evidence="7" key="1">
    <citation type="submission" date="2022-01" db="EMBL/GenBank/DDBJ databases">
        <authorList>
            <person name="King R."/>
        </authorList>
    </citation>
    <scope>NUCLEOTIDE SEQUENCE</scope>
</reference>
<feature type="transmembrane region" description="Helical" evidence="6">
    <location>
        <begin position="41"/>
        <end position="69"/>
    </location>
</feature>
<organism evidence="7 8">
    <name type="scientific">Diabrotica balteata</name>
    <name type="common">Banded cucumber beetle</name>
    <dbReference type="NCBI Taxonomy" id="107213"/>
    <lineage>
        <taxon>Eukaryota</taxon>
        <taxon>Metazoa</taxon>
        <taxon>Ecdysozoa</taxon>
        <taxon>Arthropoda</taxon>
        <taxon>Hexapoda</taxon>
        <taxon>Insecta</taxon>
        <taxon>Pterygota</taxon>
        <taxon>Neoptera</taxon>
        <taxon>Endopterygota</taxon>
        <taxon>Coleoptera</taxon>
        <taxon>Polyphaga</taxon>
        <taxon>Cucujiformia</taxon>
        <taxon>Chrysomeloidea</taxon>
        <taxon>Chrysomelidae</taxon>
        <taxon>Galerucinae</taxon>
        <taxon>Diabroticina</taxon>
        <taxon>Diabroticites</taxon>
        <taxon>Diabrotica</taxon>
    </lineage>
</organism>
<keyword evidence="2 6" id="KW-0812">Transmembrane</keyword>
<proteinExistence type="predicted"/>
<name>A0A9N9SUL4_DIABA</name>
<keyword evidence="4 6" id="KW-0472">Membrane</keyword>
<keyword evidence="3 6" id="KW-1133">Transmembrane helix</keyword>
<dbReference type="GO" id="GO:0022857">
    <property type="term" value="F:transmembrane transporter activity"/>
    <property type="evidence" value="ECO:0007669"/>
    <property type="project" value="InterPro"/>
</dbReference>
<feature type="transmembrane region" description="Helical" evidence="6">
    <location>
        <begin position="244"/>
        <end position="263"/>
    </location>
</feature>
<sequence>MVESNTFERDNALEEVKYIPTEERNVSKLKPEYKAKRPDTFFLYFTVATGVLTWMVGGNTIVWSSSAILKLKSNDTNINPLGKPITTVEISMMVGIPATVGLIGSMLLPKLADLIGRKRSLQVLGLLIFTCIPMIPFLLFFHFAPESPVYLLAKEKRGECIAAIRKLRNNKTDKELEVDLKKIDDIICLAKGSKESNILGLFRTKETRKGLLLALLPVTVQYLCGVPVLMPYMAPILNESGSNLSGSTLAIIMGVVKSTTYLFISNIIEKVGKRLLLLISCVGAGLSVSILGMHFKDAGNPNIRTVVGAIWAEDNATNSIKPLVIELNYVTVARTKIHGEEYFTRQEKTSPELPPNVEEEVESDSINPRGEGLIETIRDAIPSTRVVSSDLLKHQYQVPFLD</sequence>
<evidence type="ECO:0000256" key="4">
    <source>
        <dbReference type="ARBA" id="ARBA00023136"/>
    </source>
</evidence>
<protein>
    <submittedName>
        <fullName evidence="7">Uncharacterized protein</fullName>
    </submittedName>
</protein>
<dbReference type="AlphaFoldDB" id="A0A9N9SUL4"/>
<evidence type="ECO:0000256" key="2">
    <source>
        <dbReference type="ARBA" id="ARBA00022692"/>
    </source>
</evidence>
<feature type="transmembrane region" description="Helical" evidence="6">
    <location>
        <begin position="211"/>
        <end position="232"/>
    </location>
</feature>
<feature type="transmembrane region" description="Helical" evidence="6">
    <location>
        <begin position="121"/>
        <end position="144"/>
    </location>
</feature>
<dbReference type="Pfam" id="PF00083">
    <property type="entry name" value="Sugar_tr"/>
    <property type="match status" value="1"/>
</dbReference>
<evidence type="ECO:0000313" key="7">
    <source>
        <dbReference type="EMBL" id="CAG9832160.1"/>
    </source>
</evidence>
<dbReference type="OrthoDB" id="4142200at2759"/>
<feature type="transmembrane region" description="Helical" evidence="6">
    <location>
        <begin position="275"/>
        <end position="295"/>
    </location>
</feature>
<dbReference type="InterPro" id="IPR005828">
    <property type="entry name" value="MFS_sugar_transport-like"/>
</dbReference>
<evidence type="ECO:0000256" key="3">
    <source>
        <dbReference type="ARBA" id="ARBA00022989"/>
    </source>
</evidence>
<evidence type="ECO:0000256" key="1">
    <source>
        <dbReference type="ARBA" id="ARBA00004370"/>
    </source>
</evidence>
<feature type="transmembrane region" description="Helical" evidence="6">
    <location>
        <begin position="90"/>
        <end position="109"/>
    </location>
</feature>
<dbReference type="PANTHER" id="PTHR48021">
    <property type="match status" value="1"/>
</dbReference>